<feature type="transmembrane region" description="Helical" evidence="9">
    <location>
        <begin position="130"/>
        <end position="148"/>
    </location>
</feature>
<protein>
    <recommendedName>
        <fullName evidence="8">Autoinducer 2 import system permease protein LsrD</fullName>
    </recommendedName>
</protein>
<evidence type="ECO:0000256" key="5">
    <source>
        <dbReference type="ARBA" id="ARBA00022692"/>
    </source>
</evidence>
<keyword evidence="2" id="KW-0813">Transport</keyword>
<keyword evidence="11" id="KW-1185">Reference proteome</keyword>
<feature type="transmembrane region" description="Helical" evidence="9">
    <location>
        <begin position="100"/>
        <end position="118"/>
    </location>
</feature>
<dbReference type="EMBL" id="JACRTD010000004">
    <property type="protein sequence ID" value="MBC8585378.1"/>
    <property type="molecule type" value="Genomic_DNA"/>
</dbReference>
<comment type="caution">
    <text evidence="10">The sequence shown here is derived from an EMBL/GenBank/DDBJ whole genome shotgun (WGS) entry which is preliminary data.</text>
</comment>
<comment type="subcellular location">
    <subcellularLocation>
        <location evidence="1">Cell membrane</location>
        <topology evidence="1">Multi-pass membrane protein</topology>
    </subcellularLocation>
</comment>
<keyword evidence="3" id="KW-1003">Cell membrane</keyword>
<sequence length="323" mass="33658">MAEKTLKRGRAGNLMAIGGPQAVVYIGLAAILIIAQIISPGYLKMDHILTMLRLAAFVGIASIGQTFAVLTGGIDLSIAYVITFANIVGSQVMYGENQNLPAAVLTVLAVGAGVGLVNSMGIKFLKIPPFIMTLGVGTIVQGIYMIYSGGAPKGNTAPLLREMCGNNIFGRVSGILVLWFILSVVVITVLKFTPYGRKIYAVGINQKAARFSGINVSGIIFSVYIISGITAAITGFLLVGFTGTSYLDTGTKYATTNLAAVVIGGTAITGGRGGYGGTIAGAIIMTVIDDLLVIINISQAGRQVVQGIIILLLVFSYSQQKKN</sequence>
<dbReference type="Proteomes" id="UP000623678">
    <property type="component" value="Unassembled WGS sequence"/>
</dbReference>
<dbReference type="InterPro" id="IPR001851">
    <property type="entry name" value="ABC_transp_permease"/>
</dbReference>
<feature type="transmembrane region" description="Helical" evidence="9">
    <location>
        <begin position="253"/>
        <end position="271"/>
    </location>
</feature>
<evidence type="ECO:0000256" key="9">
    <source>
        <dbReference type="SAM" id="Phobius"/>
    </source>
</evidence>
<evidence type="ECO:0000256" key="4">
    <source>
        <dbReference type="ARBA" id="ARBA00022519"/>
    </source>
</evidence>
<dbReference type="GO" id="GO:0022857">
    <property type="term" value="F:transmembrane transporter activity"/>
    <property type="evidence" value="ECO:0007669"/>
    <property type="project" value="InterPro"/>
</dbReference>
<keyword evidence="6 9" id="KW-1133">Transmembrane helix</keyword>
<gene>
    <name evidence="10" type="ORF">H8705_07260</name>
</gene>
<evidence type="ECO:0000256" key="3">
    <source>
        <dbReference type="ARBA" id="ARBA00022475"/>
    </source>
</evidence>
<feature type="transmembrane region" description="Helical" evidence="9">
    <location>
        <begin position="50"/>
        <end position="70"/>
    </location>
</feature>
<feature type="transmembrane region" description="Helical" evidence="9">
    <location>
        <begin position="214"/>
        <end position="241"/>
    </location>
</feature>
<proteinExistence type="predicted"/>
<evidence type="ECO:0000313" key="11">
    <source>
        <dbReference type="Proteomes" id="UP000623678"/>
    </source>
</evidence>
<keyword evidence="5 9" id="KW-0812">Transmembrane</keyword>
<dbReference type="AlphaFoldDB" id="A0A926EL35"/>
<dbReference type="CDD" id="cd06579">
    <property type="entry name" value="TM_PBP1_transp_AraH_like"/>
    <property type="match status" value="1"/>
</dbReference>
<evidence type="ECO:0000256" key="7">
    <source>
        <dbReference type="ARBA" id="ARBA00023136"/>
    </source>
</evidence>
<feature type="transmembrane region" description="Helical" evidence="9">
    <location>
        <begin position="77"/>
        <end position="94"/>
    </location>
</feature>
<name>A0A926EL35_9FIRM</name>
<evidence type="ECO:0000256" key="6">
    <source>
        <dbReference type="ARBA" id="ARBA00022989"/>
    </source>
</evidence>
<dbReference type="PANTHER" id="PTHR32196">
    <property type="entry name" value="ABC TRANSPORTER PERMEASE PROTEIN YPHD-RELATED-RELATED"/>
    <property type="match status" value="1"/>
</dbReference>
<dbReference type="RefSeq" id="WP_262395159.1">
    <property type="nucleotide sequence ID" value="NZ_JACRTD010000004.1"/>
</dbReference>
<organism evidence="10 11">
    <name type="scientific">Youxingia wuxianensis</name>
    <dbReference type="NCBI Taxonomy" id="2763678"/>
    <lineage>
        <taxon>Bacteria</taxon>
        <taxon>Bacillati</taxon>
        <taxon>Bacillota</taxon>
        <taxon>Clostridia</taxon>
        <taxon>Eubacteriales</taxon>
        <taxon>Oscillospiraceae</taxon>
        <taxon>Youxingia</taxon>
    </lineage>
</organism>
<feature type="transmembrane region" description="Helical" evidence="9">
    <location>
        <begin position="168"/>
        <end position="193"/>
    </location>
</feature>
<reference evidence="10" key="1">
    <citation type="submission" date="2020-08" db="EMBL/GenBank/DDBJ databases">
        <title>Genome public.</title>
        <authorList>
            <person name="Liu C."/>
            <person name="Sun Q."/>
        </authorList>
    </citation>
    <scope>NUCLEOTIDE SEQUENCE</scope>
    <source>
        <strain evidence="10">NSJ-64</strain>
    </source>
</reference>
<evidence type="ECO:0000256" key="1">
    <source>
        <dbReference type="ARBA" id="ARBA00004651"/>
    </source>
</evidence>
<dbReference type="PANTHER" id="PTHR32196:SF71">
    <property type="entry name" value="AUTOINDUCER 2 IMPORT SYSTEM PERMEASE PROTEIN LSRD"/>
    <property type="match status" value="1"/>
</dbReference>
<keyword evidence="7 9" id="KW-0472">Membrane</keyword>
<dbReference type="Pfam" id="PF02653">
    <property type="entry name" value="BPD_transp_2"/>
    <property type="match status" value="1"/>
</dbReference>
<keyword evidence="4" id="KW-0997">Cell inner membrane</keyword>
<feature type="transmembrane region" description="Helical" evidence="9">
    <location>
        <begin position="12"/>
        <end position="38"/>
    </location>
</feature>
<accession>A0A926EL35</accession>
<dbReference type="GO" id="GO:0005886">
    <property type="term" value="C:plasma membrane"/>
    <property type="evidence" value="ECO:0007669"/>
    <property type="project" value="UniProtKB-SubCell"/>
</dbReference>
<evidence type="ECO:0000256" key="8">
    <source>
        <dbReference type="ARBA" id="ARBA00039381"/>
    </source>
</evidence>
<evidence type="ECO:0000313" key="10">
    <source>
        <dbReference type="EMBL" id="MBC8585378.1"/>
    </source>
</evidence>
<evidence type="ECO:0000256" key="2">
    <source>
        <dbReference type="ARBA" id="ARBA00022448"/>
    </source>
</evidence>